<evidence type="ECO:0000313" key="2">
    <source>
        <dbReference type="Proteomes" id="UP000799777"/>
    </source>
</evidence>
<keyword evidence="2" id="KW-1185">Reference proteome</keyword>
<evidence type="ECO:0000313" key="1">
    <source>
        <dbReference type="EMBL" id="KAF2029050.1"/>
    </source>
</evidence>
<gene>
    <name evidence="1" type="ORF">EK21DRAFT_68489</name>
</gene>
<dbReference type="Proteomes" id="UP000799777">
    <property type="component" value="Unassembled WGS sequence"/>
</dbReference>
<reference evidence="1" key="1">
    <citation type="journal article" date="2020" name="Stud. Mycol.">
        <title>101 Dothideomycetes genomes: a test case for predicting lifestyles and emergence of pathogens.</title>
        <authorList>
            <person name="Haridas S."/>
            <person name="Albert R."/>
            <person name="Binder M."/>
            <person name="Bloem J."/>
            <person name="Labutti K."/>
            <person name="Salamov A."/>
            <person name="Andreopoulos B."/>
            <person name="Baker S."/>
            <person name="Barry K."/>
            <person name="Bills G."/>
            <person name="Bluhm B."/>
            <person name="Cannon C."/>
            <person name="Castanera R."/>
            <person name="Culley D."/>
            <person name="Daum C."/>
            <person name="Ezra D."/>
            <person name="Gonzalez J."/>
            <person name="Henrissat B."/>
            <person name="Kuo A."/>
            <person name="Liang C."/>
            <person name="Lipzen A."/>
            <person name="Lutzoni F."/>
            <person name="Magnuson J."/>
            <person name="Mondo S."/>
            <person name="Nolan M."/>
            <person name="Ohm R."/>
            <person name="Pangilinan J."/>
            <person name="Park H.-J."/>
            <person name="Ramirez L."/>
            <person name="Alfaro M."/>
            <person name="Sun H."/>
            <person name="Tritt A."/>
            <person name="Yoshinaga Y."/>
            <person name="Zwiers L.-H."/>
            <person name="Turgeon B."/>
            <person name="Goodwin S."/>
            <person name="Spatafora J."/>
            <person name="Crous P."/>
            <person name="Grigoriev I."/>
        </authorList>
    </citation>
    <scope>NUCLEOTIDE SEQUENCE</scope>
    <source>
        <strain evidence="1">CBS 110217</strain>
    </source>
</reference>
<proteinExistence type="predicted"/>
<dbReference type="AlphaFoldDB" id="A0A9P4H7F7"/>
<dbReference type="EMBL" id="ML978205">
    <property type="protein sequence ID" value="KAF2029050.1"/>
    <property type="molecule type" value="Genomic_DNA"/>
</dbReference>
<protein>
    <submittedName>
        <fullName evidence="1">Uncharacterized protein</fullName>
    </submittedName>
</protein>
<comment type="caution">
    <text evidence="1">The sequence shown here is derived from an EMBL/GenBank/DDBJ whole genome shotgun (WGS) entry which is preliminary data.</text>
</comment>
<sequence>MSSTKHVGDSQDAFTAVEPAARTSIRPVIEKAILTYYTASVAKESSFNIICQTHFVAIEEAFRANDVETRGFYSHYWNVLLRFSIGSYKQLTPMVLGDRFDNPFYTQTKLSPLFHF</sequence>
<accession>A0A9P4H7F7</accession>
<name>A0A9P4H7F7_9PLEO</name>
<dbReference type="OrthoDB" id="3689346at2759"/>
<organism evidence="1 2">
    <name type="scientific">Setomelanomma holmii</name>
    <dbReference type="NCBI Taxonomy" id="210430"/>
    <lineage>
        <taxon>Eukaryota</taxon>
        <taxon>Fungi</taxon>
        <taxon>Dikarya</taxon>
        <taxon>Ascomycota</taxon>
        <taxon>Pezizomycotina</taxon>
        <taxon>Dothideomycetes</taxon>
        <taxon>Pleosporomycetidae</taxon>
        <taxon>Pleosporales</taxon>
        <taxon>Pleosporineae</taxon>
        <taxon>Phaeosphaeriaceae</taxon>
        <taxon>Setomelanomma</taxon>
    </lineage>
</organism>